<dbReference type="PaxDb" id="65489-OBART11G09300.1"/>
<evidence type="ECO:0000313" key="1">
    <source>
        <dbReference type="EnsemblPlants" id="OBART11G09300.1"/>
    </source>
</evidence>
<evidence type="ECO:0000313" key="2">
    <source>
        <dbReference type="Proteomes" id="UP000026960"/>
    </source>
</evidence>
<keyword evidence="2" id="KW-1185">Reference proteome</keyword>
<protein>
    <submittedName>
        <fullName evidence="1">Uncharacterized protein</fullName>
    </submittedName>
</protein>
<reference evidence="1" key="1">
    <citation type="journal article" date="2009" name="Rice">
        <title>De Novo Next Generation Sequencing of Plant Genomes.</title>
        <authorList>
            <person name="Rounsley S."/>
            <person name="Marri P.R."/>
            <person name="Yu Y."/>
            <person name="He R."/>
            <person name="Sisneros N."/>
            <person name="Goicoechea J.L."/>
            <person name="Lee S.J."/>
            <person name="Angelova A."/>
            <person name="Kudrna D."/>
            <person name="Luo M."/>
            <person name="Affourtit J."/>
            <person name="Desany B."/>
            <person name="Knight J."/>
            <person name="Niazi F."/>
            <person name="Egholm M."/>
            <person name="Wing R.A."/>
        </authorList>
    </citation>
    <scope>NUCLEOTIDE SEQUENCE [LARGE SCALE GENOMIC DNA]</scope>
    <source>
        <strain evidence="1">cv. IRGC 105608</strain>
    </source>
</reference>
<name>A0A0D3HKG8_9ORYZ</name>
<dbReference type="Proteomes" id="UP000026960">
    <property type="component" value="Chromosome 11"/>
</dbReference>
<proteinExistence type="predicted"/>
<dbReference type="EnsemblPlants" id="OBART11G09300.1">
    <property type="protein sequence ID" value="OBART11G09300.1"/>
    <property type="gene ID" value="OBART11G09300"/>
</dbReference>
<organism evidence="1">
    <name type="scientific">Oryza barthii</name>
    <dbReference type="NCBI Taxonomy" id="65489"/>
    <lineage>
        <taxon>Eukaryota</taxon>
        <taxon>Viridiplantae</taxon>
        <taxon>Streptophyta</taxon>
        <taxon>Embryophyta</taxon>
        <taxon>Tracheophyta</taxon>
        <taxon>Spermatophyta</taxon>
        <taxon>Magnoliopsida</taxon>
        <taxon>Liliopsida</taxon>
        <taxon>Poales</taxon>
        <taxon>Poaceae</taxon>
        <taxon>BOP clade</taxon>
        <taxon>Oryzoideae</taxon>
        <taxon>Oryzeae</taxon>
        <taxon>Oryzinae</taxon>
        <taxon>Oryza</taxon>
    </lineage>
</organism>
<sequence length="103" mass="11507">MNVRSKNRKAFGPKTNTRVTQRHQPAVVVIVDDYECHSKVATRRRLSWSGAISGRNTEEDVTDGCGGFGLTIFVEKHGAGGAERWPWHVGWQQASDVVWVTID</sequence>
<dbReference type="Gramene" id="OBART11G09300.1">
    <property type="protein sequence ID" value="OBART11G09300.1"/>
    <property type="gene ID" value="OBART11G09300"/>
</dbReference>
<dbReference type="HOGENOM" id="CLU_2267858_0_0_1"/>
<accession>A0A0D3HKG8</accession>
<dbReference type="AlphaFoldDB" id="A0A0D3HKG8"/>
<reference evidence="1" key="2">
    <citation type="submission" date="2015-03" db="UniProtKB">
        <authorList>
            <consortium name="EnsemblPlants"/>
        </authorList>
    </citation>
    <scope>IDENTIFICATION</scope>
</reference>